<evidence type="ECO:0000256" key="16">
    <source>
        <dbReference type="SAM" id="SignalP"/>
    </source>
</evidence>
<dbReference type="InParanoid" id="A0A6J0BP23"/>
<evidence type="ECO:0000256" key="5">
    <source>
        <dbReference type="ARBA" id="ARBA00022729"/>
    </source>
</evidence>
<feature type="disulfide bond" evidence="13">
    <location>
        <begin position="471"/>
        <end position="475"/>
    </location>
</feature>
<feature type="disulfide bond" evidence="13">
    <location>
        <begin position="568"/>
        <end position="573"/>
    </location>
</feature>
<dbReference type="Gene3D" id="2.10.25.10">
    <property type="entry name" value="Laminin"/>
    <property type="match status" value="3"/>
</dbReference>
<feature type="disulfide bond" evidence="13">
    <location>
        <begin position="610"/>
        <end position="663"/>
    </location>
</feature>
<dbReference type="SMART" id="SM01241">
    <property type="entry name" value="Integrin_b_cyt"/>
    <property type="match status" value="1"/>
</dbReference>
<feature type="disulfide bond" evidence="13">
    <location>
        <begin position="59"/>
        <end position="74"/>
    </location>
</feature>
<evidence type="ECO:0000313" key="20">
    <source>
        <dbReference type="Proteomes" id="UP000829291"/>
    </source>
</evidence>
<feature type="disulfide bond" evidence="13">
    <location>
        <begin position="49"/>
        <end position="85"/>
    </location>
</feature>
<proteinExistence type="inferred from homology"/>
<evidence type="ECO:0000256" key="7">
    <source>
        <dbReference type="ARBA" id="ARBA00022889"/>
    </source>
</evidence>
<feature type="disulfide bond" evidence="13">
    <location>
        <begin position="490"/>
        <end position="527"/>
    </location>
</feature>
<keyword evidence="7 14" id="KW-0130">Cell adhesion</keyword>
<evidence type="ECO:0000256" key="1">
    <source>
        <dbReference type="ARBA" id="ARBA00004479"/>
    </source>
</evidence>
<feature type="disulfide bond" evidence="13">
    <location>
        <begin position="264"/>
        <end position="305"/>
    </location>
</feature>
<dbReference type="InterPro" id="IPR002369">
    <property type="entry name" value="Integrin_bsu_VWA"/>
</dbReference>
<keyword evidence="11 13" id="KW-1015">Disulfide bond</keyword>
<evidence type="ECO:0000313" key="21">
    <source>
        <dbReference type="RefSeq" id="XP_015516369.2"/>
    </source>
</evidence>
<dbReference type="Pfam" id="PF00362">
    <property type="entry name" value="Integrin_beta"/>
    <property type="match status" value="1"/>
</dbReference>
<feature type="disulfide bond" evidence="13">
    <location>
        <begin position="533"/>
        <end position="538"/>
    </location>
</feature>
<dbReference type="Pfam" id="PF23105">
    <property type="entry name" value="EGF_integrin"/>
    <property type="match status" value="1"/>
</dbReference>
<dbReference type="InterPro" id="IPR015812">
    <property type="entry name" value="Integrin_bsu"/>
</dbReference>
<dbReference type="PANTHER" id="PTHR10082:SF59">
    <property type="entry name" value="INTEGRIN BETA-NU"/>
    <property type="match status" value="1"/>
</dbReference>
<feature type="disulfide bond" evidence="13">
    <location>
        <begin position="608"/>
        <end position="613"/>
    </location>
</feature>
<dbReference type="InterPro" id="IPR036465">
    <property type="entry name" value="vWFA_dom_sf"/>
</dbReference>
<dbReference type="Gene3D" id="3.40.50.410">
    <property type="entry name" value="von Willebrand factor, type A domain"/>
    <property type="match status" value="1"/>
</dbReference>
<dbReference type="InterPro" id="IPR002035">
    <property type="entry name" value="VWF_A"/>
</dbReference>
<reference evidence="21" key="1">
    <citation type="submission" date="2025-08" db="UniProtKB">
        <authorList>
            <consortium name="RefSeq"/>
        </authorList>
    </citation>
    <scope>IDENTIFICATION</scope>
    <source>
        <tissue evidence="21">Thorax and Abdomen</tissue>
    </source>
</reference>
<evidence type="ECO:0000259" key="18">
    <source>
        <dbReference type="SMART" id="SM00327"/>
    </source>
</evidence>
<evidence type="ECO:0000256" key="14">
    <source>
        <dbReference type="RuleBase" id="RU000633"/>
    </source>
</evidence>
<keyword evidence="4 14" id="KW-0812">Transmembrane</keyword>
<dbReference type="GO" id="GO:0007229">
    <property type="term" value="P:integrin-mediated signaling pathway"/>
    <property type="evidence" value="ECO:0007669"/>
    <property type="project" value="UniProtKB-KW"/>
</dbReference>
<feature type="domain" description="VWFA" evidence="18">
    <location>
        <begin position="146"/>
        <end position="378"/>
    </location>
</feature>
<evidence type="ECO:0000256" key="10">
    <source>
        <dbReference type="ARBA" id="ARBA00023136"/>
    </source>
</evidence>
<dbReference type="Gene3D" id="1.20.5.100">
    <property type="entry name" value="Cytochrome c1, transmembrane anchor, C-terminal"/>
    <property type="match status" value="1"/>
</dbReference>
<feature type="disulfide bond" evidence="13">
    <location>
        <begin position="46"/>
        <end position="56"/>
    </location>
</feature>
<dbReference type="Pfam" id="PF17205">
    <property type="entry name" value="PSI_integrin"/>
    <property type="match status" value="1"/>
</dbReference>
<evidence type="ECO:0000256" key="3">
    <source>
        <dbReference type="ARBA" id="ARBA00022536"/>
    </source>
</evidence>
<evidence type="ECO:0000256" key="11">
    <source>
        <dbReference type="ARBA" id="ARBA00023157"/>
    </source>
</evidence>
<dbReference type="GO" id="GO:0005178">
    <property type="term" value="F:integrin binding"/>
    <property type="evidence" value="ECO:0007669"/>
    <property type="project" value="TreeGrafter"/>
</dbReference>
<dbReference type="InterPro" id="IPR032695">
    <property type="entry name" value="Integrin_dom_sf"/>
</dbReference>
<dbReference type="GO" id="GO:0008305">
    <property type="term" value="C:integrin complex"/>
    <property type="evidence" value="ECO:0007669"/>
    <property type="project" value="TreeGrafter"/>
</dbReference>
<evidence type="ECO:0000256" key="12">
    <source>
        <dbReference type="ARBA" id="ARBA00023180"/>
    </source>
</evidence>
<keyword evidence="12" id="KW-0325">Glycoprotein</keyword>
<dbReference type="GeneID" id="107221761"/>
<feature type="domain" description="Integrin beta subunit VWA" evidence="17">
    <location>
        <begin position="45"/>
        <end position="473"/>
    </location>
</feature>
<keyword evidence="3" id="KW-0245">EGF-like domain</keyword>
<dbReference type="InterPro" id="IPR033760">
    <property type="entry name" value="Integrin_beta_N"/>
</dbReference>
<dbReference type="InterPro" id="IPR057243">
    <property type="entry name" value="Integrin_I-EGF_CS"/>
</dbReference>
<evidence type="ECO:0000256" key="8">
    <source>
        <dbReference type="ARBA" id="ARBA00022989"/>
    </source>
</evidence>
<feature type="disulfide bond" evidence="13">
    <location>
        <begin position="209"/>
        <end position="216"/>
    </location>
</feature>
<sequence>MESKGRGRAIGIVKITLFLIIFCAAVNCVYSQVTDSLSLCLLQTSCTACLEASSRCAWCSDWEYTNTSIGKPRCSTAKSLQDLGCPESAMQVAVTEKIEFSQNEEFRDVTAGKIPVQLRPQKVQLKLRPHSTQVLNLQFRPAKNYPIDLYYLMDLTWSMKDDKDTLVSLGGKLATTLGTFTDNYRVGFGSYADKPLMPYVFPGHEQNPCQSEHATCAPLYAFRHHMRLTGDIQEFVRKVNESSVTGNVDNLEGGLDGVVQAVVCADQVGWAHQARKLMLVATDGFLHFAGDGKLGGAVRRNDLQCHLNADGEYSMSTTYDYPSLAEVSRILLDHKVNVIFAVTQDRRSEYERIATILEEKARVATLAGNSSNILEIVERAYHDIVSKVVLRDNSTGPFALEYSSKCGNFSGPELKTSQCDGIKEGQIYDFKVSFSLGSCPQNKSLWRQKVVIQDALASEASQTEIEIELMCGCDCGKQDDTYCNQGVNECGLCKCDAGWSGETCDCRESTGDSINSQCINTGENVPCSNRGDCICGSCSCDPGYSGRFCQCSPCDKVNGTECGEMGTCDCGSCVCRPGWTGDTCQCPVGDALCIAPGSKEVCGGHGYCDCGQCRCNGTAPDGFFYRGTFCESSAGAGGSGLCDLYEPCVNATVEAPSDAVNLCRTNVTVYKTEQVSKVDIASDHYCFVRTYTSDSSVCTIPYVYEFNKDNTVTLSIGEKICRTPLPAAVVPGVAFFLVVLLGIIALLIWKCCTALKDKREYARFEEEQKHTVYALEENPLFRPATTRFRVPSMIKED</sequence>
<feature type="disulfide bond" evidence="13">
    <location>
        <begin position="586"/>
        <end position="593"/>
    </location>
</feature>
<dbReference type="PIRSF" id="PIRSF002512">
    <property type="entry name" value="Integrin_B"/>
    <property type="match status" value="1"/>
</dbReference>
<dbReference type="Pfam" id="PF08725">
    <property type="entry name" value="Integrin_b_cyt"/>
    <property type="match status" value="1"/>
</dbReference>
<protein>
    <recommendedName>
        <fullName evidence="14">Integrin beta</fullName>
    </recommendedName>
</protein>
<feature type="chain" id="PRO_5047314994" description="Integrin beta" evidence="16">
    <location>
        <begin position="32"/>
        <end position="797"/>
    </location>
</feature>
<evidence type="ECO:0000259" key="19">
    <source>
        <dbReference type="SMART" id="SM01241"/>
    </source>
</evidence>
<keyword evidence="6" id="KW-0677">Repeat</keyword>
<dbReference type="Pfam" id="PF07974">
    <property type="entry name" value="EGF_2"/>
    <property type="match status" value="1"/>
</dbReference>
<feature type="disulfide bond" evidence="13">
    <location>
        <begin position="495"/>
        <end position="504"/>
    </location>
</feature>
<feature type="disulfide bond" evidence="13">
    <location>
        <begin position="615"/>
        <end position="630"/>
    </location>
</feature>
<dbReference type="InterPro" id="IPR014836">
    <property type="entry name" value="Integrin_bsu_cyt_dom"/>
</dbReference>
<dbReference type="InterPro" id="IPR013111">
    <property type="entry name" value="EGF_extracell"/>
</dbReference>
<gene>
    <name evidence="21" type="primary">LOC107221761</name>
</gene>
<dbReference type="InterPro" id="IPR057073">
    <property type="entry name" value="EGF_integrin_2"/>
</dbReference>
<dbReference type="GO" id="GO:0016477">
    <property type="term" value="P:cell migration"/>
    <property type="evidence" value="ECO:0007669"/>
    <property type="project" value="TreeGrafter"/>
</dbReference>
<dbReference type="Proteomes" id="UP000829291">
    <property type="component" value="Chromosome 1"/>
</dbReference>
<evidence type="ECO:0000256" key="2">
    <source>
        <dbReference type="ARBA" id="ARBA00007449"/>
    </source>
</evidence>
<evidence type="ECO:0000256" key="9">
    <source>
        <dbReference type="ARBA" id="ARBA00023037"/>
    </source>
</evidence>
<keyword evidence="10 15" id="KW-0472">Membrane</keyword>
<dbReference type="Gene3D" id="2.60.40.1510">
    <property type="entry name" value="ntegrin, alpha v. Chain A, domain 3"/>
    <property type="match status" value="1"/>
</dbReference>
<comment type="subcellular location">
    <subcellularLocation>
        <location evidence="14">Cell membrane</location>
        <topology evidence="14">Single-pass type I membrane protein</topology>
    </subcellularLocation>
    <subcellularLocation>
        <location evidence="1">Membrane</location>
        <topology evidence="1">Single-pass type I membrane protein</topology>
    </subcellularLocation>
</comment>
<evidence type="ECO:0000256" key="6">
    <source>
        <dbReference type="ARBA" id="ARBA00022737"/>
    </source>
</evidence>
<dbReference type="SUPFAM" id="SSF53300">
    <property type="entry name" value="vWA-like"/>
    <property type="match status" value="1"/>
</dbReference>
<feature type="disulfide bond" evidence="13">
    <location>
        <begin position="535"/>
        <end position="562"/>
    </location>
</feature>
<name>A0A6J0BP23_NEOLC</name>
<dbReference type="PROSITE" id="PS00243">
    <property type="entry name" value="I_EGF_1"/>
    <property type="match status" value="2"/>
</dbReference>
<evidence type="ECO:0000256" key="4">
    <source>
        <dbReference type="ARBA" id="ARBA00022692"/>
    </source>
</evidence>
<feature type="disulfide bond" evidence="13">
    <location>
        <begin position="551"/>
        <end position="554"/>
    </location>
</feature>
<evidence type="ECO:0000259" key="17">
    <source>
        <dbReference type="SMART" id="SM00187"/>
    </source>
</evidence>
<dbReference type="GO" id="GO:0005925">
    <property type="term" value="C:focal adhesion"/>
    <property type="evidence" value="ECO:0007669"/>
    <property type="project" value="TreeGrafter"/>
</dbReference>
<feature type="disulfide bond" evidence="13">
    <location>
        <begin position="648"/>
        <end position="721"/>
    </location>
</feature>
<feature type="signal peptide" evidence="16">
    <location>
        <begin position="1"/>
        <end position="31"/>
    </location>
</feature>
<dbReference type="PRINTS" id="PR01186">
    <property type="entry name" value="INTEGRINB"/>
</dbReference>
<accession>A0A6J0BP23</accession>
<dbReference type="SUPFAM" id="SSF103575">
    <property type="entry name" value="Plexin repeat"/>
    <property type="match status" value="1"/>
</dbReference>
<feature type="disulfide bond" evidence="13">
    <location>
        <begin position="406"/>
        <end position="419"/>
    </location>
</feature>
<dbReference type="GO" id="GO:0007160">
    <property type="term" value="P:cell-matrix adhesion"/>
    <property type="evidence" value="ECO:0007669"/>
    <property type="project" value="TreeGrafter"/>
</dbReference>
<comment type="similarity">
    <text evidence="2 14">Belongs to the integrin beta chain family.</text>
</comment>
<feature type="disulfide bond" evidence="13">
    <location>
        <begin position="570"/>
        <end position="602"/>
    </location>
</feature>
<dbReference type="RefSeq" id="XP_015516369.2">
    <property type="nucleotide sequence ID" value="XM_015660883.2"/>
</dbReference>
<feature type="domain" description="Integrin beta subunit cytoplasmic" evidence="19">
    <location>
        <begin position="750"/>
        <end position="796"/>
    </location>
</feature>
<keyword evidence="9 14" id="KW-0401">Integrin</keyword>
<dbReference type="OrthoDB" id="410592at2759"/>
<evidence type="ECO:0000256" key="13">
    <source>
        <dbReference type="PIRSR" id="PIRSR002512-1"/>
    </source>
</evidence>
<evidence type="ECO:0000256" key="15">
    <source>
        <dbReference type="SAM" id="Phobius"/>
    </source>
</evidence>
<dbReference type="SMART" id="SM00327">
    <property type="entry name" value="VWA"/>
    <property type="match status" value="1"/>
</dbReference>
<dbReference type="KEGG" id="nlo:107221761"/>
<keyword evidence="8 15" id="KW-1133">Transmembrane helix</keyword>
<dbReference type="SMART" id="SM00187">
    <property type="entry name" value="INB"/>
    <property type="match status" value="1"/>
</dbReference>
<dbReference type="GO" id="GO:0033627">
    <property type="term" value="P:cell adhesion mediated by integrin"/>
    <property type="evidence" value="ECO:0007669"/>
    <property type="project" value="TreeGrafter"/>
</dbReference>
<dbReference type="SUPFAM" id="SSF69179">
    <property type="entry name" value="Integrin domains"/>
    <property type="match status" value="1"/>
</dbReference>
<dbReference type="GO" id="GO:0009986">
    <property type="term" value="C:cell surface"/>
    <property type="evidence" value="ECO:0007669"/>
    <property type="project" value="TreeGrafter"/>
</dbReference>
<feature type="disulfide bond" evidence="13">
    <location>
        <begin position="540"/>
        <end position="549"/>
    </location>
</feature>
<dbReference type="Gene3D" id="3.30.1680.10">
    <property type="entry name" value="ligand-binding face of the semaphorins, domain 2"/>
    <property type="match status" value="1"/>
</dbReference>
<keyword evidence="5 16" id="KW-0732">Signal</keyword>
<dbReference type="AlphaFoldDB" id="A0A6J0BP23"/>
<feature type="disulfide bond" evidence="13">
    <location>
        <begin position="575"/>
        <end position="584"/>
    </location>
</feature>
<feature type="transmembrane region" description="Helical" evidence="15">
    <location>
        <begin position="728"/>
        <end position="749"/>
    </location>
</feature>
<organism evidence="21">
    <name type="scientific">Neodiprion lecontei</name>
    <name type="common">Redheaded pine sawfly</name>
    <dbReference type="NCBI Taxonomy" id="441921"/>
    <lineage>
        <taxon>Eukaryota</taxon>
        <taxon>Metazoa</taxon>
        <taxon>Ecdysozoa</taxon>
        <taxon>Arthropoda</taxon>
        <taxon>Hexapoda</taxon>
        <taxon>Insecta</taxon>
        <taxon>Pterygota</taxon>
        <taxon>Neoptera</taxon>
        <taxon>Endopterygota</taxon>
        <taxon>Hymenoptera</taxon>
        <taxon>Tenthredinoidea</taxon>
        <taxon>Diprionidae</taxon>
        <taxon>Diprioninae</taxon>
        <taxon>Neodiprion</taxon>
    </lineage>
</organism>
<keyword evidence="20" id="KW-1185">Reference proteome</keyword>
<dbReference type="GO" id="GO:0007157">
    <property type="term" value="P:heterophilic cell-cell adhesion via plasma membrane cell adhesion molecules"/>
    <property type="evidence" value="ECO:0007669"/>
    <property type="project" value="UniProtKB-ARBA"/>
</dbReference>
<dbReference type="PANTHER" id="PTHR10082">
    <property type="entry name" value="INTEGRIN BETA SUBUNIT"/>
    <property type="match status" value="1"/>
</dbReference>